<protein>
    <submittedName>
        <fullName evidence="1">Uncharacterized protein</fullName>
    </submittedName>
</protein>
<sequence>MLCVPGMQWFLGLSVFGFQVMFLVGLSLNGLQFSGRLSTKDRLHSWGLPVDGMCGALIKGELAPSRALHHYADNRSADVTNVIMATDAFPPKPRLDDANQLDAQLDPGMAREFLGNARGIMLGLLQDVSALPRCGVVS</sequence>
<organism evidence="1 2">
    <name type="scientific">Rhododendron molle</name>
    <name type="common">Chinese azalea</name>
    <name type="synonym">Azalea mollis</name>
    <dbReference type="NCBI Taxonomy" id="49168"/>
    <lineage>
        <taxon>Eukaryota</taxon>
        <taxon>Viridiplantae</taxon>
        <taxon>Streptophyta</taxon>
        <taxon>Embryophyta</taxon>
        <taxon>Tracheophyta</taxon>
        <taxon>Spermatophyta</taxon>
        <taxon>Magnoliopsida</taxon>
        <taxon>eudicotyledons</taxon>
        <taxon>Gunneridae</taxon>
        <taxon>Pentapetalae</taxon>
        <taxon>asterids</taxon>
        <taxon>Ericales</taxon>
        <taxon>Ericaceae</taxon>
        <taxon>Ericoideae</taxon>
        <taxon>Rhodoreae</taxon>
        <taxon>Rhododendron</taxon>
    </lineage>
</organism>
<dbReference type="EMBL" id="CM046399">
    <property type="protein sequence ID" value="KAI8528055.1"/>
    <property type="molecule type" value="Genomic_DNA"/>
</dbReference>
<evidence type="ECO:0000313" key="2">
    <source>
        <dbReference type="Proteomes" id="UP001062846"/>
    </source>
</evidence>
<dbReference type="Proteomes" id="UP001062846">
    <property type="component" value="Chromosome 12"/>
</dbReference>
<keyword evidence="2" id="KW-1185">Reference proteome</keyword>
<reference evidence="1" key="1">
    <citation type="submission" date="2022-02" db="EMBL/GenBank/DDBJ databases">
        <title>Plant Genome Project.</title>
        <authorList>
            <person name="Zhang R.-G."/>
        </authorList>
    </citation>
    <scope>NUCLEOTIDE SEQUENCE</scope>
    <source>
        <strain evidence="1">AT1</strain>
    </source>
</reference>
<gene>
    <name evidence="1" type="ORF">RHMOL_Rhmol12G0121400</name>
</gene>
<name>A0ACC0LH60_RHOML</name>
<accession>A0ACC0LH60</accession>
<proteinExistence type="predicted"/>
<comment type="caution">
    <text evidence="1">The sequence shown here is derived from an EMBL/GenBank/DDBJ whole genome shotgun (WGS) entry which is preliminary data.</text>
</comment>
<evidence type="ECO:0000313" key="1">
    <source>
        <dbReference type="EMBL" id="KAI8528055.1"/>
    </source>
</evidence>